<evidence type="ECO:0000259" key="1">
    <source>
        <dbReference type="PROSITE" id="PS51186"/>
    </source>
</evidence>
<reference evidence="2 3" key="1">
    <citation type="submission" date="2021-01" db="EMBL/GenBank/DDBJ databases">
        <title>Genomic Encyclopedia of Type Strains, Phase IV (KMG-IV): sequencing the most valuable type-strain genomes for metagenomic binning, comparative biology and taxonomic classification.</title>
        <authorList>
            <person name="Goeker M."/>
        </authorList>
    </citation>
    <scope>NUCLEOTIDE SEQUENCE [LARGE SCALE GENOMIC DNA]</scope>
    <source>
        <strain evidence="2 3">DSM 24834</strain>
    </source>
</reference>
<evidence type="ECO:0000313" key="3">
    <source>
        <dbReference type="Proteomes" id="UP001646157"/>
    </source>
</evidence>
<dbReference type="InterPro" id="IPR000182">
    <property type="entry name" value="GNAT_dom"/>
</dbReference>
<dbReference type="PROSITE" id="PS51186">
    <property type="entry name" value="GNAT"/>
    <property type="match status" value="1"/>
</dbReference>
<dbReference type="Pfam" id="PF00583">
    <property type="entry name" value="Acetyltransf_1"/>
    <property type="match status" value="1"/>
</dbReference>
<proteinExistence type="predicted"/>
<dbReference type="CDD" id="cd04301">
    <property type="entry name" value="NAT_SF"/>
    <property type="match status" value="1"/>
</dbReference>
<dbReference type="EMBL" id="JAFBDZ010000002">
    <property type="protein sequence ID" value="MBM7586275.1"/>
    <property type="molecule type" value="Genomic_DNA"/>
</dbReference>
<sequence length="145" mass="16975">MEYLTFTLSNLPISWQKKTTILYQEIFQNDGDFFDSMEEKKNPLINLAIDSEKVIGFKIGYDRKIGHFYSWLGGVHPSYRGQGIASHLMKHQHEWCMKHGYETIQTKTKNKWKNMLILNLKSGFDVIGTYTDKQGEPKIILEKKL</sequence>
<organism evidence="2 3">
    <name type="scientific">Rossellomorea pakistanensis</name>
    <dbReference type="NCBI Taxonomy" id="992288"/>
    <lineage>
        <taxon>Bacteria</taxon>
        <taxon>Bacillati</taxon>
        <taxon>Bacillota</taxon>
        <taxon>Bacilli</taxon>
        <taxon>Bacillales</taxon>
        <taxon>Bacillaceae</taxon>
        <taxon>Rossellomorea</taxon>
    </lineage>
</organism>
<gene>
    <name evidence="2" type="ORF">JOC86_002817</name>
</gene>
<dbReference type="Gene3D" id="3.40.630.30">
    <property type="match status" value="1"/>
</dbReference>
<feature type="domain" description="N-acetyltransferase" evidence="1">
    <location>
        <begin position="1"/>
        <end position="145"/>
    </location>
</feature>
<protein>
    <submittedName>
        <fullName evidence="2">GNAT superfamily N-acetyltransferase</fullName>
    </submittedName>
</protein>
<comment type="caution">
    <text evidence="2">The sequence shown here is derived from an EMBL/GenBank/DDBJ whole genome shotgun (WGS) entry which is preliminary data.</text>
</comment>
<evidence type="ECO:0000313" key="2">
    <source>
        <dbReference type="EMBL" id="MBM7586275.1"/>
    </source>
</evidence>
<dbReference type="RefSeq" id="WP_338021748.1">
    <property type="nucleotide sequence ID" value="NZ_JAFBDZ010000002.1"/>
</dbReference>
<keyword evidence="3" id="KW-1185">Reference proteome</keyword>
<dbReference type="InterPro" id="IPR016181">
    <property type="entry name" value="Acyl_CoA_acyltransferase"/>
</dbReference>
<accession>A0ABS2NEI9</accession>
<dbReference type="SUPFAM" id="SSF55729">
    <property type="entry name" value="Acyl-CoA N-acyltransferases (Nat)"/>
    <property type="match status" value="1"/>
</dbReference>
<name>A0ABS2NEI9_9BACI</name>
<dbReference type="Proteomes" id="UP001646157">
    <property type="component" value="Unassembled WGS sequence"/>
</dbReference>